<proteinExistence type="predicted"/>
<reference evidence="14" key="1">
    <citation type="submission" date="2022-11" db="UniProtKB">
        <authorList>
            <consortium name="EnsemblMetazoa"/>
        </authorList>
    </citation>
    <scope>IDENTIFICATION</scope>
</reference>
<comment type="subcellular location">
    <subcellularLocation>
        <location evidence="1">Cytoplasm</location>
        <location evidence="1">Myofibril</location>
        <location evidence="1">Sarcomere</location>
        <location evidence="1">A band</location>
    </subcellularLocation>
    <subcellularLocation>
        <location evidence="2">Cytoplasm</location>
        <location evidence="2">Myofibril</location>
        <location evidence="2">Sarcomere</location>
        <location evidence="2">Z line</location>
    </subcellularLocation>
    <subcellularLocation>
        <location evidence="3">Cytoplasm</location>
        <location evidence="3">Perinuclear region</location>
    </subcellularLocation>
</comment>
<dbReference type="GO" id="GO:0048471">
    <property type="term" value="C:perinuclear region of cytoplasm"/>
    <property type="evidence" value="ECO:0007669"/>
    <property type="project" value="UniProtKB-SubCell"/>
</dbReference>
<feature type="region of interest" description="Disordered" evidence="12">
    <location>
        <begin position="1"/>
        <end position="26"/>
    </location>
</feature>
<evidence type="ECO:0000256" key="4">
    <source>
        <dbReference type="ARBA" id="ARBA00020768"/>
    </source>
</evidence>
<dbReference type="PANTHER" id="PTHR45994">
    <property type="entry name" value="FI21225P1"/>
    <property type="match status" value="1"/>
</dbReference>
<dbReference type="RefSeq" id="XP_038051817.1">
    <property type="nucleotide sequence ID" value="XM_038195889.1"/>
</dbReference>
<evidence type="ECO:0000256" key="7">
    <source>
        <dbReference type="ARBA" id="ARBA00022541"/>
    </source>
</evidence>
<dbReference type="PANTHER" id="PTHR45994:SF1">
    <property type="entry name" value="FI21225P1"/>
    <property type="match status" value="1"/>
</dbReference>
<dbReference type="InterPro" id="IPR016024">
    <property type="entry name" value="ARM-type_fold"/>
</dbReference>
<feature type="compositionally biased region" description="Polar residues" evidence="12">
    <location>
        <begin position="1"/>
        <end position="11"/>
    </location>
</feature>
<evidence type="ECO:0000256" key="2">
    <source>
        <dbReference type="ARBA" id="ARBA00004216"/>
    </source>
</evidence>
<organism evidence="14 15">
    <name type="scientific">Patiria miniata</name>
    <name type="common">Bat star</name>
    <name type="synonym">Asterina miniata</name>
    <dbReference type="NCBI Taxonomy" id="46514"/>
    <lineage>
        <taxon>Eukaryota</taxon>
        <taxon>Metazoa</taxon>
        <taxon>Echinodermata</taxon>
        <taxon>Eleutherozoa</taxon>
        <taxon>Asterozoa</taxon>
        <taxon>Asteroidea</taxon>
        <taxon>Valvatacea</taxon>
        <taxon>Valvatida</taxon>
        <taxon>Asterinidae</taxon>
        <taxon>Patiria</taxon>
    </lineage>
</organism>
<evidence type="ECO:0000256" key="11">
    <source>
        <dbReference type="PROSITE-ProRule" id="PRU00339"/>
    </source>
</evidence>
<dbReference type="GO" id="GO:0031672">
    <property type="term" value="C:A band"/>
    <property type="evidence" value="ECO:0007669"/>
    <property type="project" value="UniProtKB-SubCell"/>
</dbReference>
<sequence length="930" mass="102082">MVTMGDSNESGKTSEKQLQEAQKWKEEGNSNYKLEKFEEAVTAYSKALSACPSGHSDRAIYYKNRSACYLKLLKFDKAAQDAAAALDITPNDTKALFRKCQALEQLGQSEEAFKEAMRLNKLEPSNTAVQAMLRRLNAVVSDKVKKLSTTDSKVSQMFAALSDGDMERRKQAANNLIVLARETAGAERIFSEGGVAKVQPLLQGEDQELVLGGLRVLSCLCQGHKTRANAVLKDFTLPTLAKFISSPTEEVANAAANILLTAIQAMMGEDTKQPRKAEEALVPDLTTEFKSLLMFLLGLLTDKNVSGYGRDATIDIIIKFVPKETGAGRALTFMTNGGLIKLLTVAGQVPELKRLPITVNTHMHSAVALSKLYDEMHSDKNRQYFDELCNKFITEKFNVNTMESNMEAITAIAALLQGPFDVGNKLIGREGVIDVMVAMAGSYDVLHQKVALEAIVQAASKKDRCTSILQAGIGIMKDCYQSSNDNIRVRALVGMCKLGAAGGTDASAQLFADGATVKLAKEVKRFLVNPEEDHDLRKWAAEGLSFLSLDGDVKEDIINDPKALKALIELAKSGDKTVLYSVASVFVNLSNSYDEEKPEPEMVKLAQYAKQHIPEPHPKDSKEYLQERIKKLLKEGVVTALVFLAKADSENCREQVARVFLTITEGKDDRGLIVQQGGAKALIPLANNGTMEGKIRAAQALARIGITMNPEIAFPGQRCLEIVRPLVSLLHPDRTGLQNFEALMALTNLAGISESLRNRILKEKGFSQIENYMFEDHDMIKRAATECMCNLVVSEEVAQKFLGDNDRVKLLVLYCGEEDEALVKAAAGALACIAHQKEVCDKILKVKAWLEIMPGLCVSENLDIRTRGVHIVMSIIESSKENATVVVETNLLEILMAFSKDQTPAMDGVRSRAEQALKRATEWELIKPAK</sequence>
<evidence type="ECO:0000256" key="1">
    <source>
        <dbReference type="ARBA" id="ARBA00004161"/>
    </source>
</evidence>
<feature type="compositionally biased region" description="Basic and acidic residues" evidence="12">
    <location>
        <begin position="12"/>
        <end position="26"/>
    </location>
</feature>
<dbReference type="InterPro" id="IPR019734">
    <property type="entry name" value="TPR_rpt"/>
</dbReference>
<keyword evidence="8" id="KW-0221">Differentiation</keyword>
<dbReference type="InterPro" id="IPR011990">
    <property type="entry name" value="TPR-like_helical_dom_sf"/>
</dbReference>
<dbReference type="InterPro" id="IPR024660">
    <property type="entry name" value="UCS_central_dom"/>
</dbReference>
<evidence type="ECO:0000256" key="3">
    <source>
        <dbReference type="ARBA" id="ARBA00004556"/>
    </source>
</evidence>
<dbReference type="Pfam" id="PF11701">
    <property type="entry name" value="UNC45-central"/>
    <property type="match status" value="1"/>
</dbReference>
<dbReference type="Gene3D" id="1.25.10.10">
    <property type="entry name" value="Leucine-rich Repeat Variant"/>
    <property type="match status" value="2"/>
</dbReference>
<dbReference type="InterPro" id="IPR011989">
    <property type="entry name" value="ARM-like"/>
</dbReference>
<evidence type="ECO:0000256" key="9">
    <source>
        <dbReference type="ARBA" id="ARBA00022803"/>
    </source>
</evidence>
<keyword evidence="9 11" id="KW-0802">TPR repeat</keyword>
<dbReference type="GO" id="GO:0030154">
    <property type="term" value="P:cell differentiation"/>
    <property type="evidence" value="ECO:0007669"/>
    <property type="project" value="UniProtKB-KW"/>
</dbReference>
<evidence type="ECO:0000259" key="13">
    <source>
        <dbReference type="Pfam" id="PF11701"/>
    </source>
</evidence>
<keyword evidence="10" id="KW-0143">Chaperone</keyword>
<evidence type="ECO:0000256" key="10">
    <source>
        <dbReference type="ARBA" id="ARBA00023186"/>
    </source>
</evidence>
<keyword evidence="7" id="KW-0517">Myogenesis</keyword>
<dbReference type="AlphaFoldDB" id="A0A913ZJ49"/>
<keyword evidence="6" id="KW-0963">Cytoplasm</keyword>
<accession>A0A913ZJ49</accession>
<dbReference type="Proteomes" id="UP000887568">
    <property type="component" value="Unplaced"/>
</dbReference>
<evidence type="ECO:0000256" key="12">
    <source>
        <dbReference type="SAM" id="MobiDB-lite"/>
    </source>
</evidence>
<protein>
    <recommendedName>
        <fullName evidence="4">Protein unc-45 homolog B</fullName>
    </recommendedName>
</protein>
<dbReference type="Gene3D" id="1.25.40.10">
    <property type="entry name" value="Tetratricopeptide repeat domain"/>
    <property type="match status" value="1"/>
</dbReference>
<dbReference type="SUPFAM" id="SSF48371">
    <property type="entry name" value="ARM repeat"/>
    <property type="match status" value="1"/>
</dbReference>
<dbReference type="EnsemblMetazoa" id="XM_038195889.1">
    <property type="protein sequence ID" value="XP_038051817.1"/>
    <property type="gene ID" value="LOC119724711"/>
</dbReference>
<keyword evidence="5" id="KW-0217">Developmental protein</keyword>
<dbReference type="SUPFAM" id="SSF48452">
    <property type="entry name" value="TPR-like"/>
    <property type="match status" value="1"/>
</dbReference>
<dbReference type="GO" id="GO:0030018">
    <property type="term" value="C:Z disc"/>
    <property type="evidence" value="ECO:0007669"/>
    <property type="project" value="UniProtKB-SubCell"/>
</dbReference>
<dbReference type="RefSeq" id="XP_038051818.1">
    <property type="nucleotide sequence ID" value="XM_038195890.1"/>
</dbReference>
<evidence type="ECO:0000313" key="15">
    <source>
        <dbReference type="Proteomes" id="UP000887568"/>
    </source>
</evidence>
<feature type="repeat" description="TPR" evidence="11">
    <location>
        <begin position="59"/>
        <end position="92"/>
    </location>
</feature>
<dbReference type="EnsemblMetazoa" id="XM_038195890.1">
    <property type="protein sequence ID" value="XP_038051818.1"/>
    <property type="gene ID" value="LOC119724711"/>
</dbReference>
<name>A0A913ZJ49_PATMI</name>
<dbReference type="FunFam" id="1.25.10.10:FF:000043">
    <property type="entry name" value="Unc-45 myosin chaperone B"/>
    <property type="match status" value="1"/>
</dbReference>
<evidence type="ECO:0000256" key="6">
    <source>
        <dbReference type="ARBA" id="ARBA00022490"/>
    </source>
</evidence>
<evidence type="ECO:0000256" key="8">
    <source>
        <dbReference type="ARBA" id="ARBA00022782"/>
    </source>
</evidence>
<dbReference type="SMART" id="SM00185">
    <property type="entry name" value="ARM"/>
    <property type="match status" value="6"/>
</dbReference>
<dbReference type="GO" id="GO:0051879">
    <property type="term" value="F:Hsp90 protein binding"/>
    <property type="evidence" value="ECO:0007669"/>
    <property type="project" value="TreeGrafter"/>
</dbReference>
<dbReference type="PROSITE" id="PS50005">
    <property type="entry name" value="TPR"/>
    <property type="match status" value="2"/>
</dbReference>
<feature type="repeat" description="TPR" evidence="11">
    <location>
        <begin position="21"/>
        <end position="54"/>
    </location>
</feature>
<evidence type="ECO:0000256" key="5">
    <source>
        <dbReference type="ARBA" id="ARBA00022473"/>
    </source>
</evidence>
<dbReference type="GO" id="GO:0007517">
    <property type="term" value="P:muscle organ development"/>
    <property type="evidence" value="ECO:0007669"/>
    <property type="project" value="UniProtKB-KW"/>
</dbReference>
<keyword evidence="15" id="KW-1185">Reference proteome</keyword>
<dbReference type="OMA" id="LDQKHED"/>
<dbReference type="OrthoDB" id="199930at2759"/>
<dbReference type="GeneID" id="119724711"/>
<evidence type="ECO:0000313" key="14">
    <source>
        <dbReference type="EnsemblMetazoa" id="XP_038051818.1"/>
    </source>
</evidence>
<dbReference type="SMART" id="SM00028">
    <property type="entry name" value="TPR"/>
    <property type="match status" value="3"/>
</dbReference>
<feature type="domain" description="UNC-45/Cro1/She4 central" evidence="13">
    <location>
        <begin position="315"/>
        <end position="498"/>
    </location>
</feature>
<dbReference type="InterPro" id="IPR000225">
    <property type="entry name" value="Armadillo"/>
</dbReference>